<accession>A0A9P8P3A5</accession>
<sequence>MWGPRDPCWWPPGSVFPGWSSRKKLRLEYRRNCQTYHSGAFLSSVGCRGHADRRVEYYKHIKDHRLITHYLQLTRVGDLDPGTGGAGSRAELLNGLDNIVALDNLAKDNVLAVQPRTWNSRDEELGAVGVWTSIGHRKQTRLRVLVVEVLVRELGAVDALATGTVEVGEVSTLQHEVWNDSVEDGALVAKALLSSAQGSEVFGSLWNVIVQGEHDFS</sequence>
<keyword evidence="2" id="KW-1185">Reference proteome</keyword>
<dbReference type="AlphaFoldDB" id="A0A9P8P3A5"/>
<reference evidence="1" key="2">
    <citation type="submission" date="2021-01" db="EMBL/GenBank/DDBJ databases">
        <authorList>
            <person name="Schikora-Tamarit M.A."/>
        </authorList>
    </citation>
    <scope>NUCLEOTIDE SEQUENCE</scope>
    <source>
        <strain evidence="1">NCAIM Y.01608</strain>
    </source>
</reference>
<name>A0A9P8P3A5_9ASCO</name>
<evidence type="ECO:0000313" key="1">
    <source>
        <dbReference type="EMBL" id="KAH3665063.1"/>
    </source>
</evidence>
<protein>
    <submittedName>
        <fullName evidence="1">Uncharacterized protein</fullName>
    </submittedName>
</protein>
<organism evidence="1 2">
    <name type="scientific">Ogataea polymorpha</name>
    <dbReference type="NCBI Taxonomy" id="460523"/>
    <lineage>
        <taxon>Eukaryota</taxon>
        <taxon>Fungi</taxon>
        <taxon>Dikarya</taxon>
        <taxon>Ascomycota</taxon>
        <taxon>Saccharomycotina</taxon>
        <taxon>Pichiomycetes</taxon>
        <taxon>Pichiales</taxon>
        <taxon>Pichiaceae</taxon>
        <taxon>Ogataea</taxon>
    </lineage>
</organism>
<proteinExistence type="predicted"/>
<comment type="caution">
    <text evidence="1">The sequence shown here is derived from an EMBL/GenBank/DDBJ whole genome shotgun (WGS) entry which is preliminary data.</text>
</comment>
<reference evidence="1" key="1">
    <citation type="journal article" date="2021" name="Open Biol.">
        <title>Shared evolutionary footprints suggest mitochondrial oxidative damage underlies multiple complex I losses in fungi.</title>
        <authorList>
            <person name="Schikora-Tamarit M.A."/>
            <person name="Marcet-Houben M."/>
            <person name="Nosek J."/>
            <person name="Gabaldon T."/>
        </authorList>
    </citation>
    <scope>NUCLEOTIDE SEQUENCE</scope>
    <source>
        <strain evidence="1">NCAIM Y.01608</strain>
    </source>
</reference>
<dbReference type="Proteomes" id="UP000788993">
    <property type="component" value="Unassembled WGS sequence"/>
</dbReference>
<dbReference type="EMBL" id="JAEUBD010001178">
    <property type="protein sequence ID" value="KAH3665063.1"/>
    <property type="molecule type" value="Genomic_DNA"/>
</dbReference>
<evidence type="ECO:0000313" key="2">
    <source>
        <dbReference type="Proteomes" id="UP000788993"/>
    </source>
</evidence>
<gene>
    <name evidence="1" type="ORF">OGATHE_003878</name>
</gene>